<feature type="compositionally biased region" description="Low complexity" evidence="1">
    <location>
        <begin position="1"/>
        <end position="15"/>
    </location>
</feature>
<dbReference type="InterPro" id="IPR004330">
    <property type="entry name" value="FAR1_DNA_bnd_dom"/>
</dbReference>
<gene>
    <name evidence="5" type="primary">LOC130471549</name>
</gene>
<evidence type="ECO:0000313" key="4">
    <source>
        <dbReference type="Proteomes" id="UP000813463"/>
    </source>
</evidence>
<keyword evidence="4" id="KW-1185">Reference proteome</keyword>
<reference evidence="5" key="2">
    <citation type="submission" date="2025-08" db="UniProtKB">
        <authorList>
            <consortium name="RefSeq"/>
        </authorList>
    </citation>
    <scope>IDENTIFICATION</scope>
    <source>
        <tissue evidence="5">Leaf</tissue>
    </source>
</reference>
<dbReference type="PANTHER" id="PTHR47718:SF13">
    <property type="entry name" value="OS09G0290500 PROTEIN"/>
    <property type="match status" value="1"/>
</dbReference>
<dbReference type="Proteomes" id="UP000813463">
    <property type="component" value="Chromosome 4"/>
</dbReference>
<evidence type="ECO:0000259" key="2">
    <source>
        <dbReference type="Pfam" id="PF03101"/>
    </source>
</evidence>
<accession>A0ABM3RQ26</accession>
<dbReference type="Pfam" id="PF10551">
    <property type="entry name" value="MULE"/>
    <property type="match status" value="1"/>
</dbReference>
<dbReference type="PANTHER" id="PTHR47718">
    <property type="entry name" value="OS01G0519700 PROTEIN"/>
    <property type="match status" value="1"/>
</dbReference>
<evidence type="ECO:0000259" key="3">
    <source>
        <dbReference type="Pfam" id="PF10551"/>
    </source>
</evidence>
<reference evidence="4" key="1">
    <citation type="journal article" date="2021" name="Nat. Commun.">
        <title>Genomic analyses provide insights into spinach domestication and the genetic basis of agronomic traits.</title>
        <authorList>
            <person name="Cai X."/>
            <person name="Sun X."/>
            <person name="Xu C."/>
            <person name="Sun H."/>
            <person name="Wang X."/>
            <person name="Ge C."/>
            <person name="Zhang Z."/>
            <person name="Wang Q."/>
            <person name="Fei Z."/>
            <person name="Jiao C."/>
            <person name="Wang Q."/>
        </authorList>
    </citation>
    <scope>NUCLEOTIDE SEQUENCE [LARGE SCALE GENOMIC DNA]</scope>
    <source>
        <strain evidence="4">cv. Varoflay</strain>
    </source>
</reference>
<dbReference type="GeneID" id="130471549"/>
<protein>
    <submittedName>
        <fullName evidence="5">Protein FAR1-RELATED SEQUENCE 5-like</fullName>
    </submittedName>
</protein>
<sequence length="653" mass="74871">MEEVSNLCSSSSSSSDGEEDENGEECHWFINTVIDDDVEIFWECIIWYVVSDWLDANDDDILVPCGDAELGNFDEVGNLGDESLCRTPSEKILNCEGKGVVEEEVLATPVVGMTFSSWDRADEHFRKYGKQCGFGVVRAYGNYSRKAGEKRTLRSYVWKCECGGEPDLRFRTKGVKAKGAMITAPGVLDKRTSKSKKCGCPVHMYAVADTSGTWEVRKAVVEHLNHKPTPLKSRYISMYRRDNITSIVRRRLFNGVGGGSKISNIHRSLAKERNGVENMSISVKELRNIVAKEKRLKMRGGDAKAIFDYFDKMTAGNQNFFHRYRLNSKNRLTDVMWVDARSRVAYQDFGDVVCFDSTYVTNNYELPFSNFVGVNHHGQTILLGCALVSHADTETFVWLFKTWLHCMGGKAPISFLTDQCAAMRAALEIAMPMPTTKHRWCLWHILQKFGKKLGNYAKYSEFKVVLHNVIYDCLTEAEFEVNWTSSIELYGLGEDDWLSGTSVILLSHLKVDGVYSYVIIRNVHCVVKILPSNLLFQFAESYIDAMEHRVNTEKQADADTSINVRDRVTGFPAERVFQKLYTDAKFLEVQVQCMRVLYIQWLRRDKLLEIEMEHHLEDRVWIYIKEIRKEIVTDKRRINIHSAIEYRDQTSLL</sequence>
<evidence type="ECO:0000256" key="1">
    <source>
        <dbReference type="SAM" id="MobiDB-lite"/>
    </source>
</evidence>
<feature type="domain" description="FAR1" evidence="2">
    <location>
        <begin position="124"/>
        <end position="227"/>
    </location>
</feature>
<feature type="domain" description="MULE transposase" evidence="3">
    <location>
        <begin position="352"/>
        <end position="448"/>
    </location>
</feature>
<dbReference type="InterPro" id="IPR018289">
    <property type="entry name" value="MULE_transposase_dom"/>
</dbReference>
<evidence type="ECO:0000313" key="5">
    <source>
        <dbReference type="RefSeq" id="XP_056697724.1"/>
    </source>
</evidence>
<dbReference type="Pfam" id="PF03101">
    <property type="entry name" value="FAR1"/>
    <property type="match status" value="1"/>
</dbReference>
<name>A0ABM3RQ26_SPIOL</name>
<proteinExistence type="predicted"/>
<organism evidence="4 5">
    <name type="scientific">Spinacia oleracea</name>
    <name type="common">Spinach</name>
    <dbReference type="NCBI Taxonomy" id="3562"/>
    <lineage>
        <taxon>Eukaryota</taxon>
        <taxon>Viridiplantae</taxon>
        <taxon>Streptophyta</taxon>
        <taxon>Embryophyta</taxon>
        <taxon>Tracheophyta</taxon>
        <taxon>Spermatophyta</taxon>
        <taxon>Magnoliopsida</taxon>
        <taxon>eudicotyledons</taxon>
        <taxon>Gunneridae</taxon>
        <taxon>Pentapetalae</taxon>
        <taxon>Caryophyllales</taxon>
        <taxon>Chenopodiaceae</taxon>
        <taxon>Chenopodioideae</taxon>
        <taxon>Anserineae</taxon>
        <taxon>Spinacia</taxon>
    </lineage>
</organism>
<feature type="region of interest" description="Disordered" evidence="1">
    <location>
        <begin position="1"/>
        <end position="22"/>
    </location>
</feature>
<dbReference type="RefSeq" id="XP_056697724.1">
    <property type="nucleotide sequence ID" value="XM_056841746.1"/>
</dbReference>